<reference evidence="2 3" key="1">
    <citation type="journal article" date="2019" name="Nat. Med.">
        <title>A library of human gut bacterial isolates paired with longitudinal multiomics data enables mechanistic microbiome research.</title>
        <authorList>
            <person name="Poyet M."/>
            <person name="Groussin M."/>
            <person name="Gibbons S.M."/>
            <person name="Avila-Pacheco J."/>
            <person name="Jiang X."/>
            <person name="Kearney S.M."/>
            <person name="Perrotta A.R."/>
            <person name="Berdy B."/>
            <person name="Zhao S."/>
            <person name="Lieberman T.D."/>
            <person name="Swanson P.K."/>
            <person name="Smith M."/>
            <person name="Roesemann S."/>
            <person name="Alexander J.E."/>
            <person name="Rich S.A."/>
            <person name="Livny J."/>
            <person name="Vlamakis H."/>
            <person name="Clish C."/>
            <person name="Bullock K."/>
            <person name="Deik A."/>
            <person name="Scott J."/>
            <person name="Pierce K.A."/>
            <person name="Xavier R.J."/>
            <person name="Alm E.J."/>
        </authorList>
    </citation>
    <scope>NUCLEOTIDE SEQUENCE [LARGE SCALE GENOMIC DNA]</scope>
    <source>
        <strain evidence="2 3">BIOML-A2</strain>
    </source>
</reference>
<dbReference type="AlphaFoldDB" id="A0A6I2RD97"/>
<dbReference type="EMBL" id="WKPR01000020">
    <property type="protein sequence ID" value="MSB21182.1"/>
    <property type="molecule type" value="Genomic_DNA"/>
</dbReference>
<proteinExistence type="predicted"/>
<evidence type="ECO:0000313" key="2">
    <source>
        <dbReference type="EMBL" id="MSB21182.1"/>
    </source>
</evidence>
<sequence>MSVQHKRTSIKNKPKTVEELTAQGAELERKVSELEQSGGGASPAMQAAVMSARLTMNDEIKAGKRTGTDVVACEALFEEWKPGKYEKDDVRVHDGQVWRCCQPHDNKNNPDIEPGKSPAQWVPYHTTDPKKEKPFIQPTMAEDSYQKGEVCLWTDGKVYRSTMETANAYSPADYPQGWEVVDME</sequence>
<name>A0A6I2RD97_FLAPL</name>
<evidence type="ECO:0000313" key="3">
    <source>
        <dbReference type="Proteomes" id="UP000434475"/>
    </source>
</evidence>
<accession>A0A6I2RD97</accession>
<organism evidence="2 3">
    <name type="scientific">Flavonifractor plautii</name>
    <name type="common">Fusobacterium plautii</name>
    <dbReference type="NCBI Taxonomy" id="292800"/>
    <lineage>
        <taxon>Bacteria</taxon>
        <taxon>Bacillati</taxon>
        <taxon>Bacillota</taxon>
        <taxon>Clostridia</taxon>
        <taxon>Eubacteriales</taxon>
        <taxon>Oscillospiraceae</taxon>
        <taxon>Flavonifractor</taxon>
    </lineage>
</organism>
<dbReference type="RefSeq" id="WP_172697907.1">
    <property type="nucleotide sequence ID" value="NZ_WKPR01000020.1"/>
</dbReference>
<feature type="region of interest" description="Disordered" evidence="1">
    <location>
        <begin position="1"/>
        <end position="24"/>
    </location>
</feature>
<gene>
    <name evidence="2" type="ORF">GKE97_16885</name>
</gene>
<dbReference type="Proteomes" id="UP000434475">
    <property type="component" value="Unassembled WGS sequence"/>
</dbReference>
<evidence type="ECO:0008006" key="4">
    <source>
        <dbReference type="Google" id="ProtNLM"/>
    </source>
</evidence>
<evidence type="ECO:0000256" key="1">
    <source>
        <dbReference type="SAM" id="MobiDB-lite"/>
    </source>
</evidence>
<comment type="caution">
    <text evidence="2">The sequence shown here is derived from an EMBL/GenBank/DDBJ whole genome shotgun (WGS) entry which is preliminary data.</text>
</comment>
<feature type="compositionally biased region" description="Basic residues" evidence="1">
    <location>
        <begin position="1"/>
        <end position="14"/>
    </location>
</feature>
<protein>
    <recommendedName>
        <fullName evidence="4">Chitin-binding type-3 domain-containing protein</fullName>
    </recommendedName>
</protein>
<dbReference type="Gene3D" id="2.10.10.90">
    <property type="match status" value="1"/>
</dbReference>